<reference evidence="2" key="1">
    <citation type="submission" date="2017-01" db="EMBL/GenBank/DDBJ databases">
        <authorList>
            <person name="Varghese N."/>
            <person name="Submissions S."/>
        </authorList>
    </citation>
    <scope>NUCLEOTIDE SEQUENCE [LARGE SCALE GENOMIC DNA]</scope>
    <source>
        <strain evidence="2">DSM 44531</strain>
    </source>
</reference>
<dbReference type="AlphaFoldDB" id="A0A1N7IR09"/>
<proteinExistence type="predicted"/>
<sequence>MFKLVHIVSHEWERRTAVREFRAGKKSRDELCDADFLLRAAGEHHGVDSDRPCPICESTMRNVLWVYGDNLGRRCGSARNEEEIAELIDETGPFTVHTVEVCGNCRWNYLLSTAEAVPVPSFGAQGSTLS</sequence>
<name>A0A1N7IR09_9CORY</name>
<gene>
    <name evidence="1" type="ORF">SAMN05444817_101351</name>
</gene>
<dbReference type="EMBL" id="FTOF01000001">
    <property type="protein sequence ID" value="SIS39514.1"/>
    <property type="molecule type" value="Genomic_DNA"/>
</dbReference>
<accession>A0A1N7IR09</accession>
<protein>
    <recommendedName>
        <fullName evidence="3">DUF5318 domain-containing protein</fullName>
    </recommendedName>
</protein>
<dbReference type="OrthoDB" id="3531406at2"/>
<dbReference type="InterPro" id="IPR035169">
    <property type="entry name" value="DUF5318"/>
</dbReference>
<dbReference type="RefSeq" id="WP_076598306.1">
    <property type="nucleotide sequence ID" value="NZ_CP046976.1"/>
</dbReference>
<dbReference type="Proteomes" id="UP000186292">
    <property type="component" value="Unassembled WGS sequence"/>
</dbReference>
<evidence type="ECO:0008006" key="3">
    <source>
        <dbReference type="Google" id="ProtNLM"/>
    </source>
</evidence>
<keyword evidence="2" id="KW-1185">Reference proteome</keyword>
<dbReference type="Pfam" id="PF17249">
    <property type="entry name" value="DUF5318"/>
    <property type="match status" value="1"/>
</dbReference>
<evidence type="ECO:0000313" key="2">
    <source>
        <dbReference type="Proteomes" id="UP000186292"/>
    </source>
</evidence>
<evidence type="ECO:0000313" key="1">
    <source>
        <dbReference type="EMBL" id="SIS39514.1"/>
    </source>
</evidence>
<organism evidence="1 2">
    <name type="scientific">Corynebacterium appendicis CIP 107643</name>
    <dbReference type="NCBI Taxonomy" id="1161099"/>
    <lineage>
        <taxon>Bacteria</taxon>
        <taxon>Bacillati</taxon>
        <taxon>Actinomycetota</taxon>
        <taxon>Actinomycetes</taxon>
        <taxon>Mycobacteriales</taxon>
        <taxon>Corynebacteriaceae</taxon>
        <taxon>Corynebacterium</taxon>
    </lineage>
</organism>
<dbReference type="STRING" id="1161099.SAMN05444817_101351"/>